<dbReference type="GO" id="GO:0005654">
    <property type="term" value="C:nucleoplasm"/>
    <property type="evidence" value="ECO:0007669"/>
    <property type="project" value="UniProtKB-SubCell"/>
</dbReference>
<dbReference type="SMART" id="SM00360">
    <property type="entry name" value="RRM"/>
    <property type="match status" value="1"/>
</dbReference>
<feature type="region of interest" description="Disordered" evidence="13">
    <location>
        <begin position="1"/>
        <end position="30"/>
    </location>
</feature>
<keyword evidence="8" id="KW-0804">Transcription</keyword>
<dbReference type="OMA" id="FMDERTI"/>
<protein>
    <recommendedName>
        <fullName evidence="2">La-related protein 7</fullName>
    </recommendedName>
    <alternativeName>
        <fullName evidence="11">La ribonucleoprotein domain family member 7</fullName>
    </alternativeName>
</protein>
<evidence type="ECO:0000259" key="15">
    <source>
        <dbReference type="PROSITE" id="PS50961"/>
    </source>
</evidence>
<dbReference type="InterPro" id="IPR035979">
    <property type="entry name" value="RBD_domain_sf"/>
</dbReference>
<keyword evidence="9" id="KW-0508">mRNA splicing</keyword>
<dbReference type="InterPro" id="IPR036390">
    <property type="entry name" value="WH_DNA-bd_sf"/>
</dbReference>
<dbReference type="GO" id="GO:0006397">
    <property type="term" value="P:mRNA processing"/>
    <property type="evidence" value="ECO:0007669"/>
    <property type="project" value="UniProtKB-KW"/>
</dbReference>
<dbReference type="Proteomes" id="UP000261620">
    <property type="component" value="Unplaced"/>
</dbReference>
<dbReference type="GO" id="GO:0008380">
    <property type="term" value="P:RNA splicing"/>
    <property type="evidence" value="ECO:0007669"/>
    <property type="project" value="UniProtKB-KW"/>
</dbReference>
<dbReference type="SMART" id="SM00715">
    <property type="entry name" value="LA"/>
    <property type="match status" value="1"/>
</dbReference>
<evidence type="ECO:0000256" key="4">
    <source>
        <dbReference type="ARBA" id="ARBA00022782"/>
    </source>
</evidence>
<evidence type="ECO:0000256" key="6">
    <source>
        <dbReference type="ARBA" id="ARBA00022884"/>
    </source>
</evidence>
<dbReference type="InterPro" id="IPR000504">
    <property type="entry name" value="RRM_dom"/>
</dbReference>
<comment type="subcellular location">
    <subcellularLocation>
        <location evidence="1">Nucleus</location>
        <location evidence="1">Nucleoplasm</location>
    </subcellularLocation>
</comment>
<dbReference type="FunFam" id="1.10.10.10:FF:000158">
    <property type="entry name" value="La ribonucleoprotein domain family member 7"/>
    <property type="match status" value="1"/>
</dbReference>
<dbReference type="PANTHER" id="PTHR22792:SF62">
    <property type="entry name" value="LA-RELATED PROTEIN 7"/>
    <property type="match status" value="1"/>
</dbReference>
<dbReference type="SUPFAM" id="SSF54928">
    <property type="entry name" value="RNA-binding domain, RBD"/>
    <property type="match status" value="1"/>
</dbReference>
<dbReference type="InterPro" id="IPR012677">
    <property type="entry name" value="Nucleotide-bd_a/b_plait_sf"/>
</dbReference>
<dbReference type="InterPro" id="IPR002344">
    <property type="entry name" value="Lupus_La"/>
</dbReference>
<evidence type="ECO:0000313" key="17">
    <source>
        <dbReference type="Proteomes" id="UP000261620"/>
    </source>
</evidence>
<reference evidence="16" key="1">
    <citation type="submission" date="2025-08" db="UniProtKB">
        <authorList>
            <consortium name="Ensembl"/>
        </authorList>
    </citation>
    <scope>IDENTIFICATION</scope>
</reference>
<dbReference type="PANTHER" id="PTHR22792">
    <property type="entry name" value="LUPUS LA PROTEIN-RELATED"/>
    <property type="match status" value="1"/>
</dbReference>
<dbReference type="InterPro" id="IPR036388">
    <property type="entry name" value="WH-like_DNA-bd_sf"/>
</dbReference>
<dbReference type="Ensembl" id="ENSMMOT00000015748.1">
    <property type="protein sequence ID" value="ENSMMOP00000015494.1"/>
    <property type="gene ID" value="ENSMMOG00000011816.1"/>
</dbReference>
<dbReference type="Gene3D" id="3.30.70.330">
    <property type="match status" value="1"/>
</dbReference>
<evidence type="ECO:0000256" key="7">
    <source>
        <dbReference type="ARBA" id="ARBA00023015"/>
    </source>
</evidence>
<dbReference type="InterPro" id="IPR006630">
    <property type="entry name" value="La_HTH"/>
</dbReference>
<keyword evidence="6 12" id="KW-0694">RNA-binding</keyword>
<evidence type="ECO:0000256" key="10">
    <source>
        <dbReference type="ARBA" id="ARBA00023242"/>
    </source>
</evidence>
<reference evidence="16" key="2">
    <citation type="submission" date="2025-09" db="UniProtKB">
        <authorList>
            <consortium name="Ensembl"/>
        </authorList>
    </citation>
    <scope>IDENTIFICATION</scope>
</reference>
<evidence type="ECO:0000256" key="1">
    <source>
        <dbReference type="ARBA" id="ARBA00004642"/>
    </source>
</evidence>
<keyword evidence="7" id="KW-0805">Transcription regulation</keyword>
<dbReference type="CDD" id="cd12290">
    <property type="entry name" value="RRM1_LARP7"/>
    <property type="match status" value="1"/>
</dbReference>
<evidence type="ECO:0000256" key="9">
    <source>
        <dbReference type="ARBA" id="ARBA00023187"/>
    </source>
</evidence>
<keyword evidence="5" id="KW-0744">Spermatogenesis</keyword>
<dbReference type="GO" id="GO:1990904">
    <property type="term" value="C:ribonucleoprotein complex"/>
    <property type="evidence" value="ECO:0007669"/>
    <property type="project" value="InterPro"/>
</dbReference>
<dbReference type="SUPFAM" id="SSF46785">
    <property type="entry name" value="Winged helix' DNA-binding domain"/>
    <property type="match status" value="1"/>
</dbReference>
<dbReference type="GO" id="GO:0030154">
    <property type="term" value="P:cell differentiation"/>
    <property type="evidence" value="ECO:0007669"/>
    <property type="project" value="UniProtKB-KW"/>
</dbReference>
<sequence length="245" mass="27509">MIDTERGAADPGGAEPSSKSKETEKKKRSRVKQLLADVKKQVEFWFGDVNLHKDRFLRKLIDESDNGYVDISVLTDFNRMKKLTTDTRLIARALKNSFIVEVNLAGNKVRRQHPVGNVPQDVDSRTVYVELLPKDVTHGWIEKVFAKCGNVVYVSIPRYKSSGDSKGFAFVEFEKEEEACKAIEMLNNPPEDAPRKPGIFPKTKSGKHIALSCDIPPSGTPSRRLSSWPSIPDSCSTPRLLVHCR</sequence>
<dbReference type="Gene3D" id="1.10.10.10">
    <property type="entry name" value="Winged helix-like DNA-binding domain superfamily/Winged helix DNA-binding domain"/>
    <property type="match status" value="1"/>
</dbReference>
<evidence type="ECO:0000256" key="13">
    <source>
        <dbReference type="SAM" id="MobiDB-lite"/>
    </source>
</evidence>
<evidence type="ECO:0000256" key="8">
    <source>
        <dbReference type="ARBA" id="ARBA00023163"/>
    </source>
</evidence>
<evidence type="ECO:0000256" key="12">
    <source>
        <dbReference type="PROSITE-ProRule" id="PRU00332"/>
    </source>
</evidence>
<dbReference type="Pfam" id="PF05383">
    <property type="entry name" value="La"/>
    <property type="match status" value="1"/>
</dbReference>
<proteinExistence type="predicted"/>
<keyword evidence="10" id="KW-0539">Nucleus</keyword>
<dbReference type="GO" id="GO:0003723">
    <property type="term" value="F:RNA binding"/>
    <property type="evidence" value="ECO:0007669"/>
    <property type="project" value="UniProtKB-UniRule"/>
</dbReference>
<evidence type="ECO:0000256" key="2">
    <source>
        <dbReference type="ARBA" id="ARBA00015867"/>
    </source>
</evidence>
<evidence type="ECO:0000259" key="14">
    <source>
        <dbReference type="PROSITE" id="PS50102"/>
    </source>
</evidence>
<dbReference type="InterPro" id="IPR045180">
    <property type="entry name" value="La_dom_prot"/>
</dbReference>
<name>A0A3Q3X0W3_MOLML</name>
<dbReference type="PROSITE" id="PS50102">
    <property type="entry name" value="RRM"/>
    <property type="match status" value="1"/>
</dbReference>
<organism evidence="16 17">
    <name type="scientific">Mola mola</name>
    <name type="common">Ocean sunfish</name>
    <name type="synonym">Tetraodon mola</name>
    <dbReference type="NCBI Taxonomy" id="94237"/>
    <lineage>
        <taxon>Eukaryota</taxon>
        <taxon>Metazoa</taxon>
        <taxon>Chordata</taxon>
        <taxon>Craniata</taxon>
        <taxon>Vertebrata</taxon>
        <taxon>Euteleostomi</taxon>
        <taxon>Actinopterygii</taxon>
        <taxon>Neopterygii</taxon>
        <taxon>Teleostei</taxon>
        <taxon>Neoteleostei</taxon>
        <taxon>Acanthomorphata</taxon>
        <taxon>Eupercaria</taxon>
        <taxon>Tetraodontiformes</taxon>
        <taxon>Molidae</taxon>
        <taxon>Mola</taxon>
    </lineage>
</organism>
<evidence type="ECO:0000313" key="16">
    <source>
        <dbReference type="Ensembl" id="ENSMMOP00000015494.1"/>
    </source>
</evidence>
<keyword evidence="4" id="KW-0221">Differentiation</keyword>
<evidence type="ECO:0000256" key="11">
    <source>
        <dbReference type="ARBA" id="ARBA00029640"/>
    </source>
</evidence>
<evidence type="ECO:0000256" key="3">
    <source>
        <dbReference type="ARBA" id="ARBA00022664"/>
    </source>
</evidence>
<keyword evidence="17" id="KW-1185">Reference proteome</keyword>
<dbReference type="PRINTS" id="PR00302">
    <property type="entry name" value="LUPUSLA"/>
</dbReference>
<keyword evidence="3" id="KW-0507">mRNA processing</keyword>
<accession>A0A3Q3X0W3</accession>
<evidence type="ECO:0000256" key="5">
    <source>
        <dbReference type="ARBA" id="ARBA00022871"/>
    </source>
</evidence>
<feature type="domain" description="RRM" evidence="14">
    <location>
        <begin position="125"/>
        <end position="188"/>
    </location>
</feature>
<dbReference type="STRING" id="94237.ENSMMOP00000015494"/>
<feature type="domain" description="HTH La-type RNA-binding" evidence="15">
    <location>
        <begin position="28"/>
        <end position="120"/>
    </location>
</feature>
<dbReference type="Pfam" id="PF00076">
    <property type="entry name" value="RRM_1"/>
    <property type="match status" value="1"/>
</dbReference>
<dbReference type="AlphaFoldDB" id="A0A3Q3X0W3"/>
<dbReference type="GO" id="GO:0007283">
    <property type="term" value="P:spermatogenesis"/>
    <property type="evidence" value="ECO:0007669"/>
    <property type="project" value="UniProtKB-KW"/>
</dbReference>
<dbReference type="PROSITE" id="PS50961">
    <property type="entry name" value="HTH_LA"/>
    <property type="match status" value="1"/>
</dbReference>
<dbReference type="InterPro" id="IPR034887">
    <property type="entry name" value="LARP7_RRM1"/>
</dbReference>